<evidence type="ECO:0000256" key="1">
    <source>
        <dbReference type="ARBA" id="ARBA00022676"/>
    </source>
</evidence>
<evidence type="ECO:0000313" key="4">
    <source>
        <dbReference type="Proteomes" id="UP001365405"/>
    </source>
</evidence>
<dbReference type="PANTHER" id="PTHR30160">
    <property type="entry name" value="TETRAACYLDISACCHARIDE 4'-KINASE-RELATED"/>
    <property type="match status" value="1"/>
</dbReference>
<dbReference type="EMBL" id="JBBUTH010000001">
    <property type="protein sequence ID" value="MEK8049182.1"/>
    <property type="molecule type" value="Genomic_DNA"/>
</dbReference>
<dbReference type="InterPro" id="IPR051199">
    <property type="entry name" value="LPS_LOS_Heptosyltrfase"/>
</dbReference>
<keyword evidence="1" id="KW-0328">Glycosyltransferase</keyword>
<evidence type="ECO:0000256" key="2">
    <source>
        <dbReference type="ARBA" id="ARBA00022679"/>
    </source>
</evidence>
<dbReference type="SUPFAM" id="SSF53756">
    <property type="entry name" value="UDP-Glycosyltransferase/glycogen phosphorylase"/>
    <property type="match status" value="1"/>
</dbReference>
<dbReference type="PANTHER" id="PTHR30160:SF1">
    <property type="entry name" value="LIPOPOLYSACCHARIDE 1,2-N-ACETYLGLUCOSAMINETRANSFERASE-RELATED"/>
    <property type="match status" value="1"/>
</dbReference>
<proteinExistence type="predicted"/>
<evidence type="ECO:0000313" key="3">
    <source>
        <dbReference type="EMBL" id="MEK8049182.1"/>
    </source>
</evidence>
<keyword evidence="2" id="KW-0808">Transferase</keyword>
<name>A0ABU9CBD3_9BURK</name>
<dbReference type="Pfam" id="PF01075">
    <property type="entry name" value="Glyco_transf_9"/>
    <property type="match status" value="1"/>
</dbReference>
<dbReference type="Gene3D" id="3.40.50.2000">
    <property type="entry name" value="Glycogen Phosphorylase B"/>
    <property type="match status" value="2"/>
</dbReference>
<reference evidence="3 4" key="1">
    <citation type="submission" date="2024-04" db="EMBL/GenBank/DDBJ databases">
        <title>Novel species of the genus Ideonella isolated from streams.</title>
        <authorList>
            <person name="Lu H."/>
        </authorList>
    </citation>
    <scope>NUCLEOTIDE SEQUENCE [LARGE SCALE GENOMIC DNA]</scope>
    <source>
        <strain evidence="3 4">DXS22W</strain>
    </source>
</reference>
<protein>
    <submittedName>
        <fullName evidence="3">Glycosyltransferase family 9 protein</fullName>
    </submittedName>
</protein>
<keyword evidence="4" id="KW-1185">Reference proteome</keyword>
<dbReference type="InterPro" id="IPR002201">
    <property type="entry name" value="Glyco_trans_9"/>
</dbReference>
<dbReference type="Proteomes" id="UP001365405">
    <property type="component" value="Unassembled WGS sequence"/>
</dbReference>
<dbReference type="RefSeq" id="WP_341408852.1">
    <property type="nucleotide sequence ID" value="NZ_JBBUTH010000001.1"/>
</dbReference>
<accession>A0ABU9CBD3</accession>
<dbReference type="CDD" id="cd03789">
    <property type="entry name" value="GT9_LPS_heptosyltransferase"/>
    <property type="match status" value="1"/>
</dbReference>
<organism evidence="3 4">
    <name type="scientific">Pseudaquabacterium inlustre</name>
    <dbReference type="NCBI Taxonomy" id="2984192"/>
    <lineage>
        <taxon>Bacteria</taxon>
        <taxon>Pseudomonadati</taxon>
        <taxon>Pseudomonadota</taxon>
        <taxon>Betaproteobacteria</taxon>
        <taxon>Burkholderiales</taxon>
        <taxon>Sphaerotilaceae</taxon>
        <taxon>Pseudaquabacterium</taxon>
    </lineage>
</organism>
<sequence length="321" mass="34365">MTPRPLIVRLRNWVGDVILGVPALHLLQQHGYAPTLVGKGWAKPLLAGEGWPTHGRPGKLGERVAQLRALRTEARATDPGFDRRENALVLPTSFSGALEMRLAGLKAVGYAQEARGLLLKRAEPITYGGHALTSYWELACRFLRIEQAPPERIGLATAPADQAAADALLAARGIRPGFVVIVPFAGGLFEKQDKTWPAFGDYTRALHAAFNGTRDIVACPGPGEEGILAQHPGVVMLEGVKLGVYGGLLRRAGLVVSNDTGPAHLAAAVDAPVLSVLGPTKPEQWAPWGPTVQVLRHWPRWPTVDEALAATHAMLAKPRTA</sequence>
<gene>
    <name evidence="3" type="ORF">AACH10_02920</name>
</gene>
<comment type="caution">
    <text evidence="3">The sequence shown here is derived from an EMBL/GenBank/DDBJ whole genome shotgun (WGS) entry which is preliminary data.</text>
</comment>